<feature type="region of interest" description="Disordered" evidence="1">
    <location>
        <begin position="48"/>
        <end position="79"/>
    </location>
</feature>
<evidence type="ECO:0000256" key="1">
    <source>
        <dbReference type="SAM" id="MobiDB-lite"/>
    </source>
</evidence>
<gene>
    <name evidence="2" type="ORF">FWILDA_LOCUS13453</name>
</gene>
<sequence>MKLLEYGIKIGHTNQYPMNYGSKSFPLEERTNPTFKENMEPDFLSFPVTLQNKDRPPKSFPKSTPDRSFMLGVDRNTSR</sequence>
<dbReference type="EMBL" id="CAMKVN010005041">
    <property type="protein sequence ID" value="CAI2188186.1"/>
    <property type="molecule type" value="Genomic_DNA"/>
</dbReference>
<accession>A0A9W4T2M7</accession>
<reference evidence="2" key="1">
    <citation type="submission" date="2022-08" db="EMBL/GenBank/DDBJ databases">
        <authorList>
            <person name="Kallberg Y."/>
            <person name="Tangrot J."/>
            <person name="Rosling A."/>
        </authorList>
    </citation>
    <scope>NUCLEOTIDE SEQUENCE</scope>
    <source>
        <strain evidence="2">Wild A</strain>
    </source>
</reference>
<protein>
    <submittedName>
        <fullName evidence="2">12881_t:CDS:1</fullName>
    </submittedName>
</protein>
<evidence type="ECO:0000313" key="2">
    <source>
        <dbReference type="EMBL" id="CAI2188186.1"/>
    </source>
</evidence>
<name>A0A9W4T2M7_9GLOM</name>
<dbReference type="Proteomes" id="UP001153678">
    <property type="component" value="Unassembled WGS sequence"/>
</dbReference>
<dbReference type="AlphaFoldDB" id="A0A9W4T2M7"/>
<feature type="non-terminal residue" evidence="2">
    <location>
        <position position="79"/>
    </location>
</feature>
<evidence type="ECO:0000313" key="3">
    <source>
        <dbReference type="Proteomes" id="UP001153678"/>
    </source>
</evidence>
<proteinExistence type="predicted"/>
<keyword evidence="3" id="KW-1185">Reference proteome</keyword>
<comment type="caution">
    <text evidence="2">The sequence shown here is derived from an EMBL/GenBank/DDBJ whole genome shotgun (WGS) entry which is preliminary data.</text>
</comment>
<organism evidence="2 3">
    <name type="scientific">Funneliformis geosporum</name>
    <dbReference type="NCBI Taxonomy" id="1117311"/>
    <lineage>
        <taxon>Eukaryota</taxon>
        <taxon>Fungi</taxon>
        <taxon>Fungi incertae sedis</taxon>
        <taxon>Mucoromycota</taxon>
        <taxon>Glomeromycotina</taxon>
        <taxon>Glomeromycetes</taxon>
        <taxon>Glomerales</taxon>
        <taxon>Glomeraceae</taxon>
        <taxon>Funneliformis</taxon>
    </lineage>
</organism>